<keyword evidence="2 3" id="KW-0238">DNA-binding</keyword>
<dbReference type="Proteomes" id="UP000652761">
    <property type="component" value="Unassembled WGS sequence"/>
</dbReference>
<dbReference type="SUPFAM" id="SSF46689">
    <property type="entry name" value="Homeodomain-like"/>
    <property type="match status" value="1"/>
</dbReference>
<feature type="region of interest" description="Disordered" evidence="4">
    <location>
        <begin position="1015"/>
        <end position="1081"/>
    </location>
</feature>
<dbReference type="OrthoDB" id="1920276at2759"/>
<organism evidence="6 7">
    <name type="scientific">Colocasia esculenta</name>
    <name type="common">Wild taro</name>
    <name type="synonym">Arum esculentum</name>
    <dbReference type="NCBI Taxonomy" id="4460"/>
    <lineage>
        <taxon>Eukaryota</taxon>
        <taxon>Viridiplantae</taxon>
        <taxon>Streptophyta</taxon>
        <taxon>Embryophyta</taxon>
        <taxon>Tracheophyta</taxon>
        <taxon>Spermatophyta</taxon>
        <taxon>Magnoliopsida</taxon>
        <taxon>Liliopsida</taxon>
        <taxon>Araceae</taxon>
        <taxon>Aroideae</taxon>
        <taxon>Colocasieae</taxon>
        <taxon>Colocasia</taxon>
    </lineage>
</organism>
<dbReference type="InterPro" id="IPR001356">
    <property type="entry name" value="HD"/>
</dbReference>
<dbReference type="EMBL" id="NMUH01000114">
    <property type="protein sequence ID" value="MQL71969.1"/>
    <property type="molecule type" value="Genomic_DNA"/>
</dbReference>
<feature type="compositionally biased region" description="Acidic residues" evidence="4">
    <location>
        <begin position="637"/>
        <end position="646"/>
    </location>
</feature>
<feature type="compositionally biased region" description="Polar residues" evidence="4">
    <location>
        <begin position="144"/>
        <end position="153"/>
    </location>
</feature>
<keyword evidence="7" id="KW-1185">Reference proteome</keyword>
<protein>
    <recommendedName>
        <fullName evidence="5">Homeobox domain-containing protein</fullName>
    </recommendedName>
</protein>
<proteinExistence type="predicted"/>
<feature type="compositionally biased region" description="Basic and acidic residues" evidence="4">
    <location>
        <begin position="665"/>
        <end position="676"/>
    </location>
</feature>
<feature type="compositionally biased region" description="Basic and acidic residues" evidence="4">
    <location>
        <begin position="1039"/>
        <end position="1055"/>
    </location>
</feature>
<feature type="domain" description="Homeobox" evidence="5">
    <location>
        <begin position="70"/>
        <end position="130"/>
    </location>
</feature>
<dbReference type="PANTHER" id="PTHR33400:SF6">
    <property type="entry name" value="HOMEOBOX PROTEIN LUMINIDEPENDENS"/>
    <property type="match status" value="1"/>
</dbReference>
<dbReference type="PANTHER" id="PTHR33400">
    <property type="entry name" value="ZINC FINGER CCCH DOMAIN-CONTAINING PROTEIN 6-RELATED"/>
    <property type="match status" value="1"/>
</dbReference>
<keyword evidence="3" id="KW-0371">Homeobox</keyword>
<feature type="compositionally biased region" description="Polar residues" evidence="4">
    <location>
        <begin position="160"/>
        <end position="172"/>
    </location>
</feature>
<feature type="region of interest" description="Disordered" evidence="4">
    <location>
        <begin position="756"/>
        <end position="779"/>
    </location>
</feature>
<feature type="DNA-binding region" description="Homeobox" evidence="3">
    <location>
        <begin position="72"/>
        <end position="131"/>
    </location>
</feature>
<feature type="region of interest" description="Disordered" evidence="4">
    <location>
        <begin position="441"/>
        <end position="466"/>
    </location>
</feature>
<evidence type="ECO:0000259" key="5">
    <source>
        <dbReference type="PROSITE" id="PS50071"/>
    </source>
</evidence>
<dbReference type="AlphaFoldDB" id="A0A843TUF4"/>
<gene>
    <name evidence="6" type="ORF">Taro_004284</name>
</gene>
<dbReference type="PROSITE" id="PS50071">
    <property type="entry name" value="HOMEOBOX_2"/>
    <property type="match status" value="1"/>
</dbReference>
<feature type="compositionally biased region" description="Pro residues" evidence="4">
    <location>
        <begin position="929"/>
        <end position="950"/>
    </location>
</feature>
<comment type="caution">
    <text evidence="6">The sequence shown here is derived from an EMBL/GenBank/DDBJ whole genome shotgun (WGS) entry which is preliminary data.</text>
</comment>
<sequence length="1081" mass="118326">MDLVPEPLEDTLTELQIVNSTECLHQVLDAQRALFHSQIDQLQRIVVTQCKLTGVNPLSQEMAAGALSIKIGKKPRDLLNPKAIKYMQSIFSIKDTVSKKDTREISALCGVTITQVREFFASQRSRVRKLVRLSREKAIKSNASTAITTGSSSDVDHATPVSSQTCDNTTHPKNVEECKQVSVDSVEPLDAVQQSNQTSKDHMDVNSLTENLSCSIKEENIPGIDSTEQSFVESIFNLMRKEETFSGQVKLMDWILQIHNLAVLQWFLTKGGVMILATWLSQAALEEQTTVLLIIFKVLCHLPLHKALPAQMSAILQTVNKLRSDISNKARVLLSRWSKMFVRSQALKRPFAMNYPNDTHKEIVRKQRISEILSDESWLSKVDLPEDVLALAFEDSEDNRKGDSKSALKLLPATCNDSSKKQARSIETKERRKVLLVEQPDHKPAGRSGQTVRAVPAKSSRPMSADDIQKAKMRAIFMQRKYGNTDTPANENCFQKAINQKITVTSQANGKLLSKLPKVERDEDNKLAASATESSESMQKVFIDSKPSLSSGELKASLASDDPKPCLISEESLSEKVKNGHVTWQMPAVMKLNSMWSVGSGENSKDMEVQTARIRREKETFYLTADDIPANPKDPWDVEMDFDDSLTPEIPTEPPPDAEVADGETSTRPDVGKDTAEDNGQPATTSAPVTAGAPPEPDLELLAVLLKNPDVVFALTSGQGTSLTNAETVALLDVLKRSSGGLPGMLLNGSAAAAAAASQASEPPTSLPSPTPPSERTRMGWQSESGIVVKNPPQLQHDLPGIGIAAVPPVAVAVRPNASPSPAPLLVTPPLRSAVPPLQLPEISLPSPSRLPVAQFHQPITSPSLPHSAPPPISVAQRFHRPEVVPSSKHRPPLDAAVSPMVHQETFSLDRIHSSHKPPTVTAGSSIPPLLPTPPRAQPQPPPVQEPPRVLPRWSSGATAGSGSKELALDSWHGRLNGLQETPAQNPRYSNHQSGANMYMAVPGRVHSNDLLDRSELEPWSPERSPSRGPEYPTSSRSFGDRRGGGDYGRGDRSRQYQHGAGGHRDRHRSGRRWRDRDRRP</sequence>
<evidence type="ECO:0000256" key="2">
    <source>
        <dbReference type="ARBA" id="ARBA00023125"/>
    </source>
</evidence>
<name>A0A843TUF4_COLES</name>
<feature type="region of interest" description="Disordered" evidence="4">
    <location>
        <begin position="909"/>
        <end position="964"/>
    </location>
</feature>
<evidence type="ECO:0000256" key="4">
    <source>
        <dbReference type="SAM" id="MobiDB-lite"/>
    </source>
</evidence>
<dbReference type="GO" id="GO:0003677">
    <property type="term" value="F:DNA binding"/>
    <property type="evidence" value="ECO:0007669"/>
    <property type="project" value="UniProtKB-UniRule"/>
</dbReference>
<dbReference type="SMART" id="SM00389">
    <property type="entry name" value="HOX"/>
    <property type="match status" value="1"/>
</dbReference>
<dbReference type="GO" id="GO:0010228">
    <property type="term" value="P:vegetative to reproductive phase transition of meristem"/>
    <property type="evidence" value="ECO:0007669"/>
    <property type="project" value="TreeGrafter"/>
</dbReference>
<evidence type="ECO:0000256" key="1">
    <source>
        <dbReference type="ARBA" id="ARBA00004123"/>
    </source>
</evidence>
<feature type="region of interest" description="Disordered" evidence="4">
    <location>
        <begin position="144"/>
        <end position="173"/>
    </location>
</feature>
<dbReference type="Gene3D" id="1.10.10.60">
    <property type="entry name" value="Homeodomain-like"/>
    <property type="match status" value="1"/>
</dbReference>
<keyword evidence="3" id="KW-0539">Nucleus</keyword>
<reference evidence="6" key="1">
    <citation type="submission" date="2017-07" db="EMBL/GenBank/DDBJ databases">
        <title>Taro Niue Genome Assembly and Annotation.</title>
        <authorList>
            <person name="Atibalentja N."/>
            <person name="Keating K."/>
            <person name="Fields C.J."/>
        </authorList>
    </citation>
    <scope>NUCLEOTIDE SEQUENCE</scope>
    <source>
        <strain evidence="6">Niue_2</strain>
        <tissue evidence="6">Leaf</tissue>
    </source>
</reference>
<accession>A0A843TUF4</accession>
<evidence type="ECO:0000313" key="6">
    <source>
        <dbReference type="EMBL" id="MQL71969.1"/>
    </source>
</evidence>
<feature type="region of interest" description="Disordered" evidence="4">
    <location>
        <begin position="626"/>
        <end position="695"/>
    </location>
</feature>
<dbReference type="InterPro" id="IPR009057">
    <property type="entry name" value="Homeodomain-like_sf"/>
</dbReference>
<evidence type="ECO:0000313" key="7">
    <source>
        <dbReference type="Proteomes" id="UP000652761"/>
    </source>
</evidence>
<evidence type="ECO:0000256" key="3">
    <source>
        <dbReference type="PROSITE-ProRule" id="PRU00108"/>
    </source>
</evidence>
<comment type="subcellular location">
    <subcellularLocation>
        <location evidence="1 3">Nucleus</location>
    </subcellularLocation>
</comment>
<dbReference type="GO" id="GO:0005634">
    <property type="term" value="C:nucleus"/>
    <property type="evidence" value="ECO:0007669"/>
    <property type="project" value="UniProtKB-SubCell"/>
</dbReference>